<reference evidence="7" key="2">
    <citation type="submission" date="2019-02" db="EMBL/GenBank/DDBJ databases">
        <title>Opniocepnalus argus Var Kimnra genome.</title>
        <authorList>
            <person name="Zhou C."/>
            <person name="Xiao S."/>
        </authorList>
    </citation>
    <scope>NUCLEOTIDE SEQUENCE [LARGE SCALE GENOMIC DNA]</scope>
</reference>
<gene>
    <name evidence="6" type="ORF">EXN66_Car013770</name>
</gene>
<keyword evidence="2" id="KW-1015">Disulfide bond</keyword>
<sequence>MKITLLLISLCVFYTLGSPEISREVSVRITPSRSQFFQYEDVSLSCESSAGVGQLRRNTTTRGTESCSYGWGSIRGSDCTINTVYPSDSGVYWCESHSGQQSQRVRVTVTAGSVILGSPPFPVMEGDDVTLQCKTRFIQVLSNPHTDFYKDGVLVRSTGTENMTIHSVSKSDEGLYRCSISGAGDSAESQLTVRESYPAVLGGPDTPAPNVPPLHRLICHVVVGTPYLVSTIILGLIYRDRRRALKALRAAREHLRGNWRRLGSVGGRRCNVQKT</sequence>
<dbReference type="OrthoDB" id="6151406at2759"/>
<keyword evidence="6" id="KW-0675">Receptor</keyword>
<dbReference type="InterPro" id="IPR013783">
    <property type="entry name" value="Ig-like_fold"/>
</dbReference>
<dbReference type="GO" id="GO:0004888">
    <property type="term" value="F:transmembrane signaling receptor activity"/>
    <property type="evidence" value="ECO:0007669"/>
    <property type="project" value="TreeGrafter"/>
</dbReference>
<evidence type="ECO:0000313" key="7">
    <source>
        <dbReference type="Proteomes" id="UP000503349"/>
    </source>
</evidence>
<feature type="signal peptide" evidence="4">
    <location>
        <begin position="1"/>
        <end position="17"/>
    </location>
</feature>
<dbReference type="PANTHER" id="PTHR11481:SF64">
    <property type="entry name" value="FC RECEPTOR-LIKE PROTEIN 4"/>
    <property type="match status" value="1"/>
</dbReference>
<protein>
    <submittedName>
        <fullName evidence="6">Fc receptor-like protein 5</fullName>
    </submittedName>
</protein>
<organism evidence="6 7">
    <name type="scientific">Channa argus</name>
    <name type="common">Northern snakehead</name>
    <name type="synonym">Ophicephalus argus</name>
    <dbReference type="NCBI Taxonomy" id="215402"/>
    <lineage>
        <taxon>Eukaryota</taxon>
        <taxon>Metazoa</taxon>
        <taxon>Chordata</taxon>
        <taxon>Craniata</taxon>
        <taxon>Vertebrata</taxon>
        <taxon>Euteleostomi</taxon>
        <taxon>Actinopterygii</taxon>
        <taxon>Neopterygii</taxon>
        <taxon>Teleostei</taxon>
        <taxon>Neoteleostei</taxon>
        <taxon>Acanthomorphata</taxon>
        <taxon>Anabantaria</taxon>
        <taxon>Anabantiformes</taxon>
        <taxon>Channoidei</taxon>
        <taxon>Channidae</taxon>
        <taxon>Channa</taxon>
    </lineage>
</organism>
<proteinExistence type="predicted"/>
<evidence type="ECO:0000259" key="5">
    <source>
        <dbReference type="PROSITE" id="PS50835"/>
    </source>
</evidence>
<accession>A0A6G1Q6N2</accession>
<evidence type="ECO:0000256" key="3">
    <source>
        <dbReference type="SAM" id="Phobius"/>
    </source>
</evidence>
<dbReference type="Proteomes" id="UP000503349">
    <property type="component" value="Chromosome 13"/>
</dbReference>
<dbReference type="GO" id="GO:0009897">
    <property type="term" value="C:external side of plasma membrane"/>
    <property type="evidence" value="ECO:0007669"/>
    <property type="project" value="TreeGrafter"/>
</dbReference>
<dbReference type="InterPro" id="IPR003599">
    <property type="entry name" value="Ig_sub"/>
</dbReference>
<dbReference type="InterPro" id="IPR036179">
    <property type="entry name" value="Ig-like_dom_sf"/>
</dbReference>
<evidence type="ECO:0000256" key="1">
    <source>
        <dbReference type="ARBA" id="ARBA00022729"/>
    </source>
</evidence>
<evidence type="ECO:0000256" key="4">
    <source>
        <dbReference type="SAM" id="SignalP"/>
    </source>
</evidence>
<keyword evidence="3" id="KW-1133">Transmembrane helix</keyword>
<dbReference type="GO" id="GO:0007166">
    <property type="term" value="P:cell surface receptor signaling pathway"/>
    <property type="evidence" value="ECO:0007669"/>
    <property type="project" value="TreeGrafter"/>
</dbReference>
<dbReference type="InterPro" id="IPR007110">
    <property type="entry name" value="Ig-like_dom"/>
</dbReference>
<keyword evidence="7" id="KW-1185">Reference proteome</keyword>
<feature type="transmembrane region" description="Helical" evidence="3">
    <location>
        <begin position="214"/>
        <end position="238"/>
    </location>
</feature>
<feature type="chain" id="PRO_5026301422" evidence="4">
    <location>
        <begin position="18"/>
        <end position="275"/>
    </location>
</feature>
<dbReference type="AlphaFoldDB" id="A0A6G1Q6N2"/>
<evidence type="ECO:0000313" key="6">
    <source>
        <dbReference type="EMBL" id="KAF3698089.1"/>
    </source>
</evidence>
<keyword evidence="3" id="KW-0472">Membrane</keyword>
<dbReference type="PANTHER" id="PTHR11481">
    <property type="entry name" value="IMMUNOGLOBULIN FC RECEPTOR"/>
    <property type="match status" value="1"/>
</dbReference>
<dbReference type="GO" id="GO:0006955">
    <property type="term" value="P:immune response"/>
    <property type="evidence" value="ECO:0007669"/>
    <property type="project" value="TreeGrafter"/>
</dbReference>
<evidence type="ECO:0000256" key="2">
    <source>
        <dbReference type="ARBA" id="ARBA00023157"/>
    </source>
</evidence>
<dbReference type="Pfam" id="PF13895">
    <property type="entry name" value="Ig_2"/>
    <property type="match status" value="1"/>
</dbReference>
<keyword evidence="3" id="KW-0812">Transmembrane</keyword>
<dbReference type="EMBL" id="CM015724">
    <property type="protein sequence ID" value="KAF3698089.1"/>
    <property type="molecule type" value="Genomic_DNA"/>
</dbReference>
<dbReference type="SUPFAM" id="SSF48726">
    <property type="entry name" value="Immunoglobulin"/>
    <property type="match status" value="2"/>
</dbReference>
<dbReference type="InterPro" id="IPR050488">
    <property type="entry name" value="Ig_Fc_receptor"/>
</dbReference>
<dbReference type="PROSITE" id="PS50835">
    <property type="entry name" value="IG_LIKE"/>
    <property type="match status" value="1"/>
</dbReference>
<dbReference type="Gene3D" id="2.60.40.10">
    <property type="entry name" value="Immunoglobulins"/>
    <property type="match status" value="2"/>
</dbReference>
<feature type="domain" description="Ig-like" evidence="5">
    <location>
        <begin position="105"/>
        <end position="194"/>
    </location>
</feature>
<dbReference type="SMART" id="SM00409">
    <property type="entry name" value="IG"/>
    <property type="match status" value="2"/>
</dbReference>
<reference evidence="6 7" key="1">
    <citation type="submission" date="2019-02" db="EMBL/GenBank/DDBJ databases">
        <title>Opniocepnalus argus genome.</title>
        <authorList>
            <person name="Zhou C."/>
            <person name="Xiao S."/>
        </authorList>
    </citation>
    <scope>NUCLEOTIDE SEQUENCE [LARGE SCALE GENOMIC DNA]</scope>
    <source>
        <strain evidence="6">OARG1902GOOAL</strain>
        <tissue evidence="6">Muscle</tissue>
    </source>
</reference>
<keyword evidence="1 4" id="KW-0732">Signal</keyword>
<name>A0A6G1Q6N2_CHAAH</name>